<evidence type="ECO:0000313" key="5">
    <source>
        <dbReference type="Proteomes" id="UP000248817"/>
    </source>
</evidence>
<feature type="chain" id="PRO_5016134015" description="WSC domain-containing protein" evidence="2">
    <location>
        <begin position="20"/>
        <end position="192"/>
    </location>
</feature>
<name>A0A2V5HPC0_9EURO</name>
<protein>
    <recommendedName>
        <fullName evidence="3">WSC domain-containing protein</fullName>
    </recommendedName>
</protein>
<feature type="region of interest" description="Disordered" evidence="1">
    <location>
        <begin position="137"/>
        <end position="157"/>
    </location>
</feature>
<dbReference type="SMART" id="SM00321">
    <property type="entry name" value="WSC"/>
    <property type="match status" value="1"/>
</dbReference>
<keyword evidence="5" id="KW-1185">Reference proteome</keyword>
<dbReference type="AlphaFoldDB" id="A0A2V5HPC0"/>
<keyword evidence="2" id="KW-0732">Signal</keyword>
<dbReference type="Pfam" id="PF01822">
    <property type="entry name" value="WSC"/>
    <property type="match status" value="1"/>
</dbReference>
<proteinExistence type="predicted"/>
<dbReference type="EMBL" id="KZ825603">
    <property type="protein sequence ID" value="PYI26338.1"/>
    <property type="molecule type" value="Genomic_DNA"/>
</dbReference>
<evidence type="ECO:0000259" key="3">
    <source>
        <dbReference type="PROSITE" id="PS51212"/>
    </source>
</evidence>
<feature type="signal peptide" evidence="2">
    <location>
        <begin position="1"/>
        <end position="19"/>
    </location>
</feature>
<dbReference type="Proteomes" id="UP000248817">
    <property type="component" value="Unassembled WGS sequence"/>
</dbReference>
<evidence type="ECO:0000256" key="1">
    <source>
        <dbReference type="SAM" id="MobiDB-lite"/>
    </source>
</evidence>
<gene>
    <name evidence="4" type="ORF">BP00DRAFT_451289</name>
</gene>
<dbReference type="PROSITE" id="PS51212">
    <property type="entry name" value="WSC"/>
    <property type="match status" value="1"/>
</dbReference>
<feature type="compositionally biased region" description="Polar residues" evidence="1">
    <location>
        <begin position="148"/>
        <end position="157"/>
    </location>
</feature>
<reference evidence="4 5" key="1">
    <citation type="submission" date="2018-02" db="EMBL/GenBank/DDBJ databases">
        <title>The genomes of Aspergillus section Nigri reveals drivers in fungal speciation.</title>
        <authorList>
            <consortium name="DOE Joint Genome Institute"/>
            <person name="Vesth T.C."/>
            <person name="Nybo J."/>
            <person name="Theobald S."/>
            <person name="Brandl J."/>
            <person name="Frisvad J.C."/>
            <person name="Nielsen K.F."/>
            <person name="Lyhne E.K."/>
            <person name="Kogle M.E."/>
            <person name="Kuo A."/>
            <person name="Riley R."/>
            <person name="Clum A."/>
            <person name="Nolan M."/>
            <person name="Lipzen A."/>
            <person name="Salamov A."/>
            <person name="Henrissat B."/>
            <person name="Wiebenga A."/>
            <person name="De vries R.P."/>
            <person name="Grigoriev I.V."/>
            <person name="Mortensen U.H."/>
            <person name="Andersen M.R."/>
            <person name="Baker S.E."/>
        </authorList>
    </citation>
    <scope>NUCLEOTIDE SEQUENCE [LARGE SCALE GENOMIC DNA]</scope>
    <source>
        <strain evidence="4 5">CBS 114.80</strain>
    </source>
</reference>
<dbReference type="InterPro" id="IPR002889">
    <property type="entry name" value="WSC_carb-bd"/>
</dbReference>
<sequence>MKPAALAVLGALALPISLAQTARPDCYTSIGDMEIVGTSVYQSTGICMDMCSQVNGYYYATQGKACWCGKQPPPFETKTDNQACTIQCPGYPFDKCGGDGVYSVGKMPGDHPSITSGESTSTMAAASTAVGTSQSTATAGKLAMTSEPADTTSSRSASVVPWTSSTPLASAVHANSTSGASRRFKLLYLQDN</sequence>
<organism evidence="4 5">
    <name type="scientific">Aspergillus indologenus CBS 114.80</name>
    <dbReference type="NCBI Taxonomy" id="1450541"/>
    <lineage>
        <taxon>Eukaryota</taxon>
        <taxon>Fungi</taxon>
        <taxon>Dikarya</taxon>
        <taxon>Ascomycota</taxon>
        <taxon>Pezizomycotina</taxon>
        <taxon>Eurotiomycetes</taxon>
        <taxon>Eurotiomycetidae</taxon>
        <taxon>Eurotiales</taxon>
        <taxon>Aspergillaceae</taxon>
        <taxon>Aspergillus</taxon>
        <taxon>Aspergillus subgen. Circumdati</taxon>
    </lineage>
</organism>
<feature type="domain" description="WSC" evidence="3">
    <location>
        <begin position="20"/>
        <end position="108"/>
    </location>
</feature>
<evidence type="ECO:0000313" key="4">
    <source>
        <dbReference type="EMBL" id="PYI26338.1"/>
    </source>
</evidence>
<evidence type="ECO:0000256" key="2">
    <source>
        <dbReference type="SAM" id="SignalP"/>
    </source>
</evidence>
<accession>A0A2V5HPC0</accession>